<dbReference type="InterPro" id="IPR000408">
    <property type="entry name" value="Reg_chr_condens"/>
</dbReference>
<dbReference type="PANTHER" id="PTHR45622">
    <property type="entry name" value="UBIQUITIN-PROTEIN LIGASE E3A-RELATED"/>
    <property type="match status" value="1"/>
</dbReference>
<evidence type="ECO:0000256" key="1">
    <source>
        <dbReference type="ARBA" id="ARBA00022679"/>
    </source>
</evidence>
<dbReference type="InterPro" id="IPR051709">
    <property type="entry name" value="Ub-ligase/GTPase-reg"/>
</dbReference>
<accession>A0A5N5PQM6</accession>
<keyword evidence="1" id="KW-0808">Transferase</keyword>
<evidence type="ECO:0000313" key="7">
    <source>
        <dbReference type="EMBL" id="KAB5581408.1"/>
    </source>
</evidence>
<evidence type="ECO:0000259" key="6">
    <source>
        <dbReference type="PROSITE" id="PS50237"/>
    </source>
</evidence>
<dbReference type="EMBL" id="VFJC01000004">
    <property type="protein sequence ID" value="KAB5581408.1"/>
    <property type="molecule type" value="Genomic_DNA"/>
</dbReference>
<dbReference type="Pfam" id="PF25390">
    <property type="entry name" value="WD40_RLD"/>
    <property type="match status" value="1"/>
</dbReference>
<proteinExistence type="predicted"/>
<dbReference type="Gene3D" id="3.90.1750.10">
    <property type="entry name" value="Hect, E3 ligase catalytic domains"/>
    <property type="match status" value="1"/>
</dbReference>
<evidence type="ECO:0000313" key="8">
    <source>
        <dbReference type="Proteomes" id="UP000327468"/>
    </source>
</evidence>
<sequence>MLCYWGEAVKPDGFGLVKADSVKFTDTGIGYFSPKSRIRDVSPGKSLVGFIRGDGNASVMRLNTREPVKSGKLKTLDQMKDKIRLISCGDVDAVLLAYGDRILSVEKSNVCRPIKELSSKTVIQVACGDQHFMALTNDGQLFTWGRNSSGQLGLGKGELSSLSPQPLKSLCGIPLAQISAGGDHSFALSLSGAVFGWGRNSAGQLGLGHTEDVYSPTCVNNLSQKKTISISCGEEHTATLSKGGAVFTFGSGRYGQLGHNTFKDELQPRVVTGLWGINVSQITCGRNHTLALVESSNTVYSFGCGEQGQLGNGQRTNQCVPLPVQLPPAANNSHTVESIIAGGNQSFVLCSSQKSDVPDQRKGIVTLGDKMIHRWVSECESKQWRTIKKEIKRVFSSPACINGSFIIKSCDGHYQTSTHVSGLDLDSVKTAFERLAEKERVLLEVEKVVEKDLLPSLGFTVAGVEALRVFLILPELLRVLKKQGHETKLTSYASAILNLDSCTRTVLENLWSELPETFLKTLVELFHTSVAAMISKVTYDYRQKIAMDTPLRKSVQVLQMLYKATCRNQREITPGDFIIYEINELFDMLYAIQKDIDEFYGGFVWYGDLNVTVAEKQHHMNTLKLLSSCPCIFTLEAKYGLLKFREPRGPFRMELRRTALLEDCFRQLRAASEQALKGWLQVVYCENFEKSDVYKRDFFHNAFKMLLDAESEMFMYNDTKTLIWFPVELSLPEERYFVLGVLCGLAFYNNSVVHMPFPLALFKKLLDIRPSLEDFAELSPIVAQSLQYLLNYSDDDADNMCMIYTIVWNNREVELDPVEPGKAVTSSNKKVFVDAYVDYVLNKSVEKAFNEFKRGFYKVCDRNVVNVFQPEELRGVMLGSEEYDWDVLKMNATYEYIFHARHPTIVSFWEVFEELSSQDKKAFLLFLTGFDRVPVLGMGQVKMTVRQLLNSTQDHLPQALTCHTILDLPVYQTKEILRTKLIEAIHHRRGFWEE</sequence>
<dbReference type="AlphaFoldDB" id="A0A5N5PQM6"/>
<keyword evidence="8" id="KW-1185">Reference proteome</keyword>
<dbReference type="Gene3D" id="2.130.10.30">
    <property type="entry name" value="Regulator of chromosome condensation 1/beta-lactamase-inhibitor protein II"/>
    <property type="match status" value="1"/>
</dbReference>
<gene>
    <name evidence="7" type="ORF">PHYPO_G00175330</name>
</gene>
<dbReference type="PROSITE" id="PS00626">
    <property type="entry name" value="RCC1_2"/>
    <property type="match status" value="3"/>
</dbReference>
<dbReference type="Gene3D" id="3.30.2410.10">
    <property type="entry name" value="Hect, E3 ligase catalytic domain"/>
    <property type="match status" value="1"/>
</dbReference>
<evidence type="ECO:0000256" key="3">
    <source>
        <dbReference type="ARBA" id="ARBA00022786"/>
    </source>
</evidence>
<evidence type="ECO:0000256" key="4">
    <source>
        <dbReference type="PROSITE-ProRule" id="PRU00104"/>
    </source>
</evidence>
<dbReference type="SUPFAM" id="SSF56204">
    <property type="entry name" value="Hect, E3 ligase catalytic domain"/>
    <property type="match status" value="1"/>
</dbReference>
<dbReference type="Gene3D" id="3.30.2160.10">
    <property type="entry name" value="Hect, E3 ligase catalytic domain"/>
    <property type="match status" value="1"/>
</dbReference>
<dbReference type="PRINTS" id="PR00633">
    <property type="entry name" value="RCCNDNSATION"/>
</dbReference>
<feature type="domain" description="HECT" evidence="6">
    <location>
        <begin position="696"/>
        <end position="994"/>
    </location>
</feature>
<feature type="repeat" description="RCC1" evidence="5">
    <location>
        <begin position="244"/>
        <end position="295"/>
    </location>
</feature>
<dbReference type="Proteomes" id="UP000327468">
    <property type="component" value="Chromosome 3"/>
</dbReference>
<dbReference type="SMART" id="SM00119">
    <property type="entry name" value="HECTc"/>
    <property type="match status" value="1"/>
</dbReference>
<dbReference type="InterPro" id="IPR035983">
    <property type="entry name" value="Hect_E3_ubiquitin_ligase"/>
</dbReference>
<comment type="caution">
    <text evidence="7">The sequence shown here is derived from an EMBL/GenBank/DDBJ whole genome shotgun (WGS) entry which is preliminary data.</text>
</comment>
<dbReference type="InterPro" id="IPR058923">
    <property type="entry name" value="RCC1-like_dom"/>
</dbReference>
<protein>
    <recommendedName>
        <fullName evidence="6">HECT domain-containing protein</fullName>
    </recommendedName>
</protein>
<evidence type="ECO:0000256" key="2">
    <source>
        <dbReference type="ARBA" id="ARBA00022737"/>
    </source>
</evidence>
<feature type="active site" description="Glycyl thioester intermediate" evidence="4">
    <location>
        <position position="962"/>
    </location>
</feature>
<evidence type="ECO:0000256" key="5">
    <source>
        <dbReference type="PROSITE-ProRule" id="PRU00235"/>
    </source>
</evidence>
<dbReference type="PANTHER" id="PTHR45622:SF73">
    <property type="entry name" value="E3 UBIQUITIN-PROTEIN LIGASE HERC4-LIKE ISOFORM X1-RELATED"/>
    <property type="match status" value="1"/>
</dbReference>
<name>A0A5N5PQM6_PANHP</name>
<dbReference type="GO" id="GO:0006511">
    <property type="term" value="P:ubiquitin-dependent protein catabolic process"/>
    <property type="evidence" value="ECO:0007669"/>
    <property type="project" value="TreeGrafter"/>
</dbReference>
<dbReference type="PROSITE" id="PS50237">
    <property type="entry name" value="HECT"/>
    <property type="match status" value="1"/>
</dbReference>
<dbReference type="InterPro" id="IPR000569">
    <property type="entry name" value="HECT_dom"/>
</dbReference>
<keyword evidence="3 4" id="KW-0833">Ubl conjugation pathway</keyword>
<dbReference type="GO" id="GO:0005737">
    <property type="term" value="C:cytoplasm"/>
    <property type="evidence" value="ECO:0007669"/>
    <property type="project" value="TreeGrafter"/>
</dbReference>
<reference evidence="7 8" key="1">
    <citation type="submission" date="2019-06" db="EMBL/GenBank/DDBJ databases">
        <title>A chromosome-scale genome assembly of the striped catfish, Pangasianodon hypophthalmus.</title>
        <authorList>
            <person name="Wen M."/>
            <person name="Zahm M."/>
            <person name="Roques C."/>
            <person name="Cabau C."/>
            <person name="Klopp C."/>
            <person name="Donnadieu C."/>
            <person name="Jouanno E."/>
            <person name="Avarre J.-C."/>
            <person name="Campet M."/>
            <person name="Ha T.T.T."/>
            <person name="Dugue R."/>
            <person name="Lampietro C."/>
            <person name="Louis A."/>
            <person name="Herpin A."/>
            <person name="Echchiki A."/>
            <person name="Berthelot C."/>
            <person name="Parey E."/>
            <person name="Roest-Crollius H."/>
            <person name="Braasch I."/>
            <person name="Postlethwait J."/>
            <person name="Bobe J."/>
            <person name="Montfort J."/>
            <person name="Bouchez O."/>
            <person name="Begum T."/>
            <person name="Schartl M."/>
            <person name="Guiguen Y."/>
        </authorList>
    </citation>
    <scope>NUCLEOTIDE SEQUENCE [LARGE SCALE GENOMIC DNA]</scope>
    <source>
        <strain evidence="7 8">Indonesia</strain>
        <tissue evidence="7">Blood</tissue>
    </source>
</reference>
<feature type="repeat" description="RCC1" evidence="5">
    <location>
        <begin position="139"/>
        <end position="191"/>
    </location>
</feature>
<dbReference type="GO" id="GO:0061630">
    <property type="term" value="F:ubiquitin protein ligase activity"/>
    <property type="evidence" value="ECO:0007669"/>
    <property type="project" value="TreeGrafter"/>
</dbReference>
<dbReference type="PROSITE" id="PS50012">
    <property type="entry name" value="RCC1_3"/>
    <property type="match status" value="4"/>
</dbReference>
<organism evidence="7 8">
    <name type="scientific">Pangasianodon hypophthalmus</name>
    <name type="common">Striped catfish</name>
    <name type="synonym">Helicophagus hypophthalmus</name>
    <dbReference type="NCBI Taxonomy" id="310915"/>
    <lineage>
        <taxon>Eukaryota</taxon>
        <taxon>Metazoa</taxon>
        <taxon>Chordata</taxon>
        <taxon>Craniata</taxon>
        <taxon>Vertebrata</taxon>
        <taxon>Euteleostomi</taxon>
        <taxon>Actinopterygii</taxon>
        <taxon>Neopterygii</taxon>
        <taxon>Teleostei</taxon>
        <taxon>Ostariophysi</taxon>
        <taxon>Siluriformes</taxon>
        <taxon>Pangasiidae</taxon>
        <taxon>Pangasianodon</taxon>
    </lineage>
</organism>
<feature type="repeat" description="RCC1" evidence="5">
    <location>
        <begin position="192"/>
        <end position="243"/>
    </location>
</feature>
<dbReference type="Pfam" id="PF00632">
    <property type="entry name" value="HECT"/>
    <property type="match status" value="1"/>
</dbReference>
<keyword evidence="2" id="KW-0677">Repeat</keyword>
<dbReference type="FunFam" id="3.30.2410.10:FF:000003">
    <property type="entry name" value="probable E3 ubiquitin-protein ligase HERC4 isoform X1"/>
    <property type="match status" value="1"/>
</dbReference>
<dbReference type="InterPro" id="IPR009091">
    <property type="entry name" value="RCC1/BLIP-II"/>
</dbReference>
<dbReference type="GO" id="GO:0016567">
    <property type="term" value="P:protein ubiquitination"/>
    <property type="evidence" value="ECO:0007669"/>
    <property type="project" value="TreeGrafter"/>
</dbReference>
<feature type="repeat" description="RCC1" evidence="5">
    <location>
        <begin position="297"/>
        <end position="352"/>
    </location>
</feature>
<dbReference type="SUPFAM" id="SSF50985">
    <property type="entry name" value="RCC1/BLIP-II"/>
    <property type="match status" value="1"/>
</dbReference>